<dbReference type="Proteomes" id="UP000199153">
    <property type="component" value="Unassembled WGS sequence"/>
</dbReference>
<proteinExistence type="predicted"/>
<organism evidence="1 2">
    <name type="scientific">Salegentibacter flavus</name>
    <dbReference type="NCBI Taxonomy" id="287099"/>
    <lineage>
        <taxon>Bacteria</taxon>
        <taxon>Pseudomonadati</taxon>
        <taxon>Bacteroidota</taxon>
        <taxon>Flavobacteriia</taxon>
        <taxon>Flavobacteriales</taxon>
        <taxon>Flavobacteriaceae</taxon>
        <taxon>Salegentibacter</taxon>
    </lineage>
</organism>
<protein>
    <recommendedName>
        <fullName evidence="3">DNA topoisomerase IV</fullName>
    </recommendedName>
</protein>
<name>A0A1I4Z588_9FLAO</name>
<sequence>MQTGLLRLLKIEFQLKICLFCSMRKSLILLAVIFSLAGCFQPERNCSDFKTGTYEFETYLSGELVTSRFVRNDSIEIDYFQGNTDTSSVRWLNDCEYILKNLNPKNMAEEKPIHMKILTTSKDGYTFEYGVVGGTKKERGSVKRIED</sequence>
<dbReference type="AlphaFoldDB" id="A0A1I4Z588"/>
<evidence type="ECO:0008006" key="3">
    <source>
        <dbReference type="Google" id="ProtNLM"/>
    </source>
</evidence>
<gene>
    <name evidence="1" type="ORF">SAMN05660413_01097</name>
</gene>
<reference evidence="1 2" key="1">
    <citation type="submission" date="2016-10" db="EMBL/GenBank/DDBJ databases">
        <authorList>
            <person name="de Groot N.N."/>
        </authorList>
    </citation>
    <scope>NUCLEOTIDE SEQUENCE [LARGE SCALE GENOMIC DNA]</scope>
    <source>
        <strain evidence="1 2">DSM 17794</strain>
    </source>
</reference>
<keyword evidence="2" id="KW-1185">Reference proteome</keyword>
<evidence type="ECO:0000313" key="1">
    <source>
        <dbReference type="EMBL" id="SFN45327.1"/>
    </source>
</evidence>
<accession>A0A1I4Z588</accession>
<dbReference type="STRING" id="287099.SAMN05660413_01097"/>
<dbReference type="EMBL" id="FOVL01000005">
    <property type="protein sequence ID" value="SFN45327.1"/>
    <property type="molecule type" value="Genomic_DNA"/>
</dbReference>
<evidence type="ECO:0000313" key="2">
    <source>
        <dbReference type="Proteomes" id="UP000199153"/>
    </source>
</evidence>